<evidence type="ECO:0000313" key="1">
    <source>
        <dbReference type="EMBL" id="JAD84147.1"/>
    </source>
</evidence>
<proteinExistence type="predicted"/>
<reference evidence="1" key="2">
    <citation type="journal article" date="2015" name="Data Brief">
        <title>Shoot transcriptome of the giant reed, Arundo donax.</title>
        <authorList>
            <person name="Barrero R.A."/>
            <person name="Guerrero F.D."/>
            <person name="Moolhuijzen P."/>
            <person name="Goolsby J.A."/>
            <person name="Tidwell J."/>
            <person name="Bellgard S.E."/>
            <person name="Bellgard M.I."/>
        </authorList>
    </citation>
    <scope>NUCLEOTIDE SEQUENCE</scope>
    <source>
        <tissue evidence="1">Shoot tissue taken approximately 20 cm above the soil surface</tissue>
    </source>
</reference>
<sequence>MYFRPIDVPIPVFDLCFRHLWGRCLCSHLASQLFKSFHAFCIEASGKLMNSECKPHTLEKQKLSIGLFLCSLQCIKF</sequence>
<reference evidence="1" key="1">
    <citation type="submission" date="2014-09" db="EMBL/GenBank/DDBJ databases">
        <authorList>
            <person name="Magalhaes I.L.F."/>
            <person name="Oliveira U."/>
            <person name="Santos F.R."/>
            <person name="Vidigal T.H.D.A."/>
            <person name="Brescovit A.D."/>
            <person name="Santos A.J."/>
        </authorList>
    </citation>
    <scope>NUCLEOTIDE SEQUENCE</scope>
    <source>
        <tissue evidence="1">Shoot tissue taken approximately 20 cm above the soil surface</tissue>
    </source>
</reference>
<dbReference type="AlphaFoldDB" id="A0A0A9DK71"/>
<dbReference type="EMBL" id="GBRH01213748">
    <property type="protein sequence ID" value="JAD84147.1"/>
    <property type="molecule type" value="Transcribed_RNA"/>
</dbReference>
<organism evidence="1">
    <name type="scientific">Arundo donax</name>
    <name type="common">Giant reed</name>
    <name type="synonym">Donax arundinaceus</name>
    <dbReference type="NCBI Taxonomy" id="35708"/>
    <lineage>
        <taxon>Eukaryota</taxon>
        <taxon>Viridiplantae</taxon>
        <taxon>Streptophyta</taxon>
        <taxon>Embryophyta</taxon>
        <taxon>Tracheophyta</taxon>
        <taxon>Spermatophyta</taxon>
        <taxon>Magnoliopsida</taxon>
        <taxon>Liliopsida</taxon>
        <taxon>Poales</taxon>
        <taxon>Poaceae</taxon>
        <taxon>PACMAD clade</taxon>
        <taxon>Arundinoideae</taxon>
        <taxon>Arundineae</taxon>
        <taxon>Arundo</taxon>
    </lineage>
</organism>
<accession>A0A0A9DK71</accession>
<name>A0A0A9DK71_ARUDO</name>
<protein>
    <submittedName>
        <fullName evidence="1">Uncharacterized protein</fullName>
    </submittedName>
</protein>